<name>A0A9K3Q253_9STRA</name>
<dbReference type="EMBL" id="JAGRRH010000006">
    <property type="protein sequence ID" value="KAG7368128.1"/>
    <property type="molecule type" value="Genomic_DNA"/>
</dbReference>
<protein>
    <submittedName>
        <fullName evidence="3">Uncharacterized protein</fullName>
    </submittedName>
</protein>
<accession>A0A9K3Q253</accession>
<dbReference type="AlphaFoldDB" id="A0A9K3Q253"/>
<evidence type="ECO:0000256" key="2">
    <source>
        <dbReference type="SAM" id="Phobius"/>
    </source>
</evidence>
<keyword evidence="2" id="KW-0812">Transmembrane</keyword>
<dbReference type="OrthoDB" id="49431at2759"/>
<keyword evidence="4" id="KW-1185">Reference proteome</keyword>
<feature type="region of interest" description="Disordered" evidence="1">
    <location>
        <begin position="1"/>
        <end position="73"/>
    </location>
</feature>
<proteinExistence type="predicted"/>
<evidence type="ECO:0000313" key="4">
    <source>
        <dbReference type="Proteomes" id="UP000693970"/>
    </source>
</evidence>
<feature type="transmembrane region" description="Helical" evidence="2">
    <location>
        <begin position="106"/>
        <end position="125"/>
    </location>
</feature>
<organism evidence="3 4">
    <name type="scientific">Nitzschia inconspicua</name>
    <dbReference type="NCBI Taxonomy" id="303405"/>
    <lineage>
        <taxon>Eukaryota</taxon>
        <taxon>Sar</taxon>
        <taxon>Stramenopiles</taxon>
        <taxon>Ochrophyta</taxon>
        <taxon>Bacillariophyta</taxon>
        <taxon>Bacillariophyceae</taxon>
        <taxon>Bacillariophycidae</taxon>
        <taxon>Bacillariales</taxon>
        <taxon>Bacillariaceae</taxon>
        <taxon>Nitzschia</taxon>
    </lineage>
</organism>
<comment type="caution">
    <text evidence="3">The sequence shown here is derived from an EMBL/GenBank/DDBJ whole genome shotgun (WGS) entry which is preliminary data.</text>
</comment>
<sequence length="601" mass="64987">MSTPLNFKLQKSGGAYGTHSGGGSDSSVSVHSDKQHSQTSSASASASTTRRRANNPSDYGPFRSPHTSFDDPLSFPPYAELPFTTLKRRKQLQSGNSFVKWAMRGVLLSPVVALVLWSIAVTVFIHPQRGVRSSTSATTNSRPQQTRRGVKRMLPNFMGGTASQQQQQQGVVYVQSGQQLIQDENGMMMVVTPQRQQLPQTQETNGMMMVVTPQRQQAQLQDGSGMGMVVTPQRQQAQLQDGSGMTMVVTPQRQQAQPQDGSGMGMVVTSQRQQSQPQNGSGMRMVVTPQRQQAQATSMVSDQHYMVAAQQPQHQGNRIPVVGPLGSTLEQGIVQSVTNDQSYMVVPQKDAAFQASMTDSAMAQTDTEGQPLLTSAGDIQQQEALDLDTTSGNVIQATAMQEQQQQQLTDSDSLVSQLEMSPVKQAIYYYDPNDTTLSQNGDILQLPKVVYDANGKAIPLSELRQVPIYVQPPVMGSTASNNLESINSAVDGTFSLESSDTLNIQAAPAREAIKLTKWGTSTSQDQTVIVATVAVMALLVGALSARRLRSKSFLASCIENETLEDDMAYDSAYTTTAGMGGADSSYNTFGGWKGDLEKFDV</sequence>
<keyword evidence="2" id="KW-0472">Membrane</keyword>
<gene>
    <name evidence="3" type="ORF">IV203_030871</name>
</gene>
<feature type="compositionally biased region" description="Gly residues" evidence="1">
    <location>
        <begin position="14"/>
        <end position="24"/>
    </location>
</feature>
<reference evidence="3" key="1">
    <citation type="journal article" date="2021" name="Sci. Rep.">
        <title>Diploid genomic architecture of Nitzschia inconspicua, an elite biomass production diatom.</title>
        <authorList>
            <person name="Oliver A."/>
            <person name="Podell S."/>
            <person name="Pinowska A."/>
            <person name="Traller J.C."/>
            <person name="Smith S.R."/>
            <person name="McClure R."/>
            <person name="Beliaev A."/>
            <person name="Bohutskyi P."/>
            <person name="Hill E.A."/>
            <person name="Rabines A."/>
            <person name="Zheng H."/>
            <person name="Allen L.Z."/>
            <person name="Kuo A."/>
            <person name="Grigoriev I.V."/>
            <person name="Allen A.E."/>
            <person name="Hazlebeck D."/>
            <person name="Allen E.E."/>
        </authorList>
    </citation>
    <scope>NUCLEOTIDE SEQUENCE</scope>
    <source>
        <strain evidence="3">Hildebrandi</strain>
    </source>
</reference>
<keyword evidence="2" id="KW-1133">Transmembrane helix</keyword>
<dbReference type="Proteomes" id="UP000693970">
    <property type="component" value="Unassembled WGS sequence"/>
</dbReference>
<evidence type="ECO:0000313" key="3">
    <source>
        <dbReference type="EMBL" id="KAG7368128.1"/>
    </source>
</evidence>
<feature type="compositionally biased region" description="Low complexity" evidence="1">
    <location>
        <begin position="39"/>
        <end position="48"/>
    </location>
</feature>
<evidence type="ECO:0000256" key="1">
    <source>
        <dbReference type="SAM" id="MobiDB-lite"/>
    </source>
</evidence>
<reference evidence="3" key="2">
    <citation type="submission" date="2021-04" db="EMBL/GenBank/DDBJ databases">
        <authorList>
            <person name="Podell S."/>
        </authorList>
    </citation>
    <scope>NUCLEOTIDE SEQUENCE</scope>
    <source>
        <strain evidence="3">Hildebrandi</strain>
    </source>
</reference>